<accession>A0ABD5X958</accession>
<dbReference type="Proteomes" id="UP001596414">
    <property type="component" value="Unassembled WGS sequence"/>
</dbReference>
<evidence type="ECO:0008006" key="3">
    <source>
        <dbReference type="Google" id="ProtNLM"/>
    </source>
</evidence>
<evidence type="ECO:0000313" key="2">
    <source>
        <dbReference type="Proteomes" id="UP001596414"/>
    </source>
</evidence>
<dbReference type="RefSeq" id="WP_267636819.1">
    <property type="nucleotide sequence ID" value="NZ_JAODIY010000006.1"/>
</dbReference>
<gene>
    <name evidence="1" type="ORF">ACFQJ7_17150</name>
</gene>
<dbReference type="AlphaFoldDB" id="A0ABD5X958"/>
<reference evidence="1 2" key="1">
    <citation type="journal article" date="2014" name="Int. J. Syst. Evol. Microbiol.">
        <title>Complete genome sequence of Corynebacterium casei LMG S-19264T (=DSM 44701T), isolated from a smear-ripened cheese.</title>
        <authorList>
            <consortium name="US DOE Joint Genome Institute (JGI-PGF)"/>
            <person name="Walter F."/>
            <person name="Albersmeier A."/>
            <person name="Kalinowski J."/>
            <person name="Ruckert C."/>
        </authorList>
    </citation>
    <scope>NUCLEOTIDE SEQUENCE [LARGE SCALE GENOMIC DNA]</scope>
    <source>
        <strain evidence="1 2">CGMCC 4.7215</strain>
    </source>
</reference>
<protein>
    <recommendedName>
        <fullName evidence="3">Restriction endonuclease</fullName>
    </recommendedName>
</protein>
<dbReference type="EMBL" id="JBHSZQ010000052">
    <property type="protein sequence ID" value="MFC7127725.1"/>
    <property type="molecule type" value="Genomic_DNA"/>
</dbReference>
<comment type="caution">
    <text evidence="1">The sequence shown here is derived from an EMBL/GenBank/DDBJ whole genome shotgun (WGS) entry which is preliminary data.</text>
</comment>
<name>A0ABD5X958_9EURY</name>
<sequence>MQKIDSLDETKQKRAMELVDRASGEGGAQFLADAATDTTDTTIDDVLGMTLDTSDTPYPDDLADQVRVGLVKEHSREHLKPDNWAGKIYPDADSSTEVAGKIAKELDELEDTEGVEGIMRLPAKTNGAGSGAYLIDLPAPGASQSAVKGASLEIRVGSATAEGLLDGETLRLSYKPDVEFTDITDEEIDGDPLEEIAERVYNDPDKKGRVKKHLGIDGDSDGKQPEFDVIRESSDSDRKTAYWEAKNSKTLPPSEIRDQASRYLAYRILNGDTDLSNTAMVVVTRTETQAKNLNKAFDSSWFKAKPASDIDSDPMARFSYRSCAPHVLAHALMA</sequence>
<evidence type="ECO:0000313" key="1">
    <source>
        <dbReference type="EMBL" id="MFC7127725.1"/>
    </source>
</evidence>
<organism evidence="1 2">
    <name type="scientific">Halovenus rubra</name>
    <dbReference type="NCBI Taxonomy" id="869890"/>
    <lineage>
        <taxon>Archaea</taxon>
        <taxon>Methanobacteriati</taxon>
        <taxon>Methanobacteriota</taxon>
        <taxon>Stenosarchaea group</taxon>
        <taxon>Halobacteria</taxon>
        <taxon>Halobacteriales</taxon>
        <taxon>Haloarculaceae</taxon>
        <taxon>Halovenus</taxon>
    </lineage>
</organism>
<proteinExistence type="predicted"/>